<dbReference type="AlphaFoldDB" id="A0A4R1BLS7"/>
<evidence type="ECO:0000256" key="2">
    <source>
        <dbReference type="ARBA" id="ARBA00007613"/>
    </source>
</evidence>
<reference evidence="11 12" key="1">
    <citation type="submission" date="2019-03" db="EMBL/GenBank/DDBJ databases">
        <title>Genome sequence of Thiobacillaceae bacterium LSR1, a sulfur-oxidizing bacterium isolated from freshwater sediment.</title>
        <authorList>
            <person name="Li S."/>
        </authorList>
    </citation>
    <scope>NUCLEOTIDE SEQUENCE [LARGE SCALE GENOMIC DNA]</scope>
    <source>
        <strain evidence="11 12">LSR1</strain>
    </source>
</reference>
<evidence type="ECO:0000313" key="12">
    <source>
        <dbReference type="Proteomes" id="UP000295443"/>
    </source>
</evidence>
<evidence type="ECO:0000256" key="6">
    <source>
        <dbReference type="ARBA" id="ARBA00023136"/>
    </source>
</evidence>
<protein>
    <submittedName>
        <fullName evidence="11">Efflux transporter outer membrane subunit</fullName>
    </submittedName>
</protein>
<dbReference type="InterPro" id="IPR010131">
    <property type="entry name" value="MdtP/NodT-like"/>
</dbReference>
<keyword evidence="12" id="KW-1185">Reference proteome</keyword>
<dbReference type="InterPro" id="IPR003423">
    <property type="entry name" value="OMP_efflux"/>
</dbReference>
<dbReference type="PANTHER" id="PTHR30203:SF20">
    <property type="entry name" value="MULTIDRUG RESISTANCE OUTER MEMBRANE PROTEIN MDTP-RELATED"/>
    <property type="match status" value="1"/>
</dbReference>
<evidence type="ECO:0000256" key="8">
    <source>
        <dbReference type="ARBA" id="ARBA00023288"/>
    </source>
</evidence>
<proteinExistence type="inferred from homology"/>
<sequence length="519" mass="54797">MDIFFLALVFVPNMEQIIYKSPFIRGVFTLIFAAMIPDECPRSGLPVAARLFLCAGGLAFLAGCADLSGIAPKAQLASVEQVAAARLSAAPAAAGDAWWAAWGDPQLDRLVAQALAGNPGLKAVRARAEAAAAVAGMARSETRPELALDARSYRQRYSANQFFPPPIGGSVYWNNEAVFGLGYDLDLWGQKESRLAAALDRVHVAEAEVRQVRIELVAALAAAYAQLAAHYELADIARAEQSRLETNLTIAQRRQRAGLGTGREADAVSEALARQQARVEALASDIVLDRHLLAALAGLGPQAGDDIARPQLAGQGGLDLPASLPADLVGRRPDLIARRWQVEAAGQDIAAAKADFYPNINLLAFVGVQSLAFSNLLASGSAMYGAGPALSLPLFDGGRRRSRLSHETAAYDAAVEDYNAGLVDALREVADRLERLQRNGHELETYRAALAAAEHRLAAAQKALRAGLVPEQAEIDARAAVLADRETLAGLEGERRVAYAGLVLAAGGDLGGPAAGARQ</sequence>
<name>A0A4R1BLS7_9PROT</name>
<evidence type="ECO:0000256" key="7">
    <source>
        <dbReference type="ARBA" id="ARBA00023139"/>
    </source>
</evidence>
<evidence type="ECO:0000256" key="3">
    <source>
        <dbReference type="ARBA" id="ARBA00022452"/>
    </source>
</evidence>
<evidence type="ECO:0000256" key="5">
    <source>
        <dbReference type="ARBA" id="ARBA00022729"/>
    </source>
</evidence>
<accession>A0A4R1BLS7</accession>
<evidence type="ECO:0000256" key="4">
    <source>
        <dbReference type="ARBA" id="ARBA00022692"/>
    </source>
</evidence>
<dbReference type="Pfam" id="PF02321">
    <property type="entry name" value="OEP"/>
    <property type="match status" value="2"/>
</dbReference>
<dbReference type="NCBIfam" id="TIGR01845">
    <property type="entry name" value="outer_NodT"/>
    <property type="match status" value="1"/>
</dbReference>
<evidence type="ECO:0000256" key="1">
    <source>
        <dbReference type="ARBA" id="ARBA00004370"/>
    </source>
</evidence>
<dbReference type="Gene3D" id="2.20.200.10">
    <property type="entry name" value="Outer membrane efflux proteins (OEP)"/>
    <property type="match status" value="1"/>
</dbReference>
<comment type="caution">
    <text evidence="11">The sequence shown here is derived from an EMBL/GenBank/DDBJ whole genome shotgun (WGS) entry which is preliminary data.</text>
</comment>
<dbReference type="GO" id="GO:0015562">
    <property type="term" value="F:efflux transmembrane transporter activity"/>
    <property type="evidence" value="ECO:0007669"/>
    <property type="project" value="InterPro"/>
</dbReference>
<dbReference type="OrthoDB" id="9770517at2"/>
<evidence type="ECO:0000256" key="9">
    <source>
        <dbReference type="RuleBase" id="RU362097"/>
    </source>
</evidence>
<dbReference type="Proteomes" id="UP000295443">
    <property type="component" value="Unassembled WGS sequence"/>
</dbReference>
<keyword evidence="4 9" id="KW-0812">Transmembrane</keyword>
<organism evidence="11 12">
    <name type="scientific">Parasulfuritortus cantonensis</name>
    <dbReference type="NCBI Taxonomy" id="2528202"/>
    <lineage>
        <taxon>Bacteria</taxon>
        <taxon>Pseudomonadati</taxon>
        <taxon>Pseudomonadota</taxon>
        <taxon>Betaproteobacteria</taxon>
        <taxon>Nitrosomonadales</taxon>
        <taxon>Thiobacillaceae</taxon>
        <taxon>Parasulfuritortus</taxon>
    </lineage>
</organism>
<dbReference type="PANTHER" id="PTHR30203">
    <property type="entry name" value="OUTER MEMBRANE CATION EFFLUX PROTEIN"/>
    <property type="match status" value="1"/>
</dbReference>
<feature type="coiled-coil region" evidence="10">
    <location>
        <begin position="419"/>
        <end position="463"/>
    </location>
</feature>
<evidence type="ECO:0000256" key="10">
    <source>
        <dbReference type="SAM" id="Coils"/>
    </source>
</evidence>
<keyword evidence="10" id="KW-0175">Coiled coil</keyword>
<comment type="similarity">
    <text evidence="2 9">Belongs to the outer membrane factor (OMF) (TC 1.B.17) family.</text>
</comment>
<dbReference type="EMBL" id="SJZB01000011">
    <property type="protein sequence ID" value="TCJ18395.1"/>
    <property type="molecule type" value="Genomic_DNA"/>
</dbReference>
<keyword evidence="6 9" id="KW-0472">Membrane</keyword>
<comment type="subcellular location">
    <subcellularLocation>
        <location evidence="9">Cell membrane</location>
        <topology evidence="9">Lipid-anchor</topology>
    </subcellularLocation>
    <subcellularLocation>
        <location evidence="1">Membrane</location>
    </subcellularLocation>
</comment>
<dbReference type="Gene3D" id="1.20.1600.10">
    <property type="entry name" value="Outer membrane efflux proteins (OEP)"/>
    <property type="match status" value="1"/>
</dbReference>
<keyword evidence="7 9" id="KW-0564">Palmitate</keyword>
<dbReference type="SUPFAM" id="SSF56954">
    <property type="entry name" value="Outer membrane efflux proteins (OEP)"/>
    <property type="match status" value="1"/>
</dbReference>
<evidence type="ECO:0000313" key="11">
    <source>
        <dbReference type="EMBL" id="TCJ18395.1"/>
    </source>
</evidence>
<keyword evidence="5" id="KW-0732">Signal</keyword>
<gene>
    <name evidence="11" type="ORF">EZJ19_02485</name>
</gene>
<dbReference type="GO" id="GO:0005886">
    <property type="term" value="C:plasma membrane"/>
    <property type="evidence" value="ECO:0007669"/>
    <property type="project" value="UniProtKB-SubCell"/>
</dbReference>
<keyword evidence="8 9" id="KW-0449">Lipoprotein</keyword>
<keyword evidence="3 9" id="KW-1134">Transmembrane beta strand</keyword>